<reference evidence="2 4" key="2">
    <citation type="journal article" date="2018" name="Plant J.">
        <title>The Physcomitrella patens chromosome-scale assembly reveals moss genome structure and evolution.</title>
        <authorList>
            <person name="Lang D."/>
            <person name="Ullrich K.K."/>
            <person name="Murat F."/>
            <person name="Fuchs J."/>
            <person name="Jenkins J."/>
            <person name="Haas F.B."/>
            <person name="Piednoel M."/>
            <person name="Gundlach H."/>
            <person name="Van Bel M."/>
            <person name="Meyberg R."/>
            <person name="Vives C."/>
            <person name="Morata J."/>
            <person name="Symeonidi A."/>
            <person name="Hiss M."/>
            <person name="Muchero W."/>
            <person name="Kamisugi Y."/>
            <person name="Saleh O."/>
            <person name="Blanc G."/>
            <person name="Decker E.L."/>
            <person name="van Gessel N."/>
            <person name="Grimwood J."/>
            <person name="Hayes R.D."/>
            <person name="Graham S.W."/>
            <person name="Gunter L.E."/>
            <person name="McDaniel S.F."/>
            <person name="Hoernstein S.N.W."/>
            <person name="Larsson A."/>
            <person name="Li F.W."/>
            <person name="Perroud P.F."/>
            <person name="Phillips J."/>
            <person name="Ranjan P."/>
            <person name="Rokshar D.S."/>
            <person name="Rothfels C.J."/>
            <person name="Schneider L."/>
            <person name="Shu S."/>
            <person name="Stevenson D.W."/>
            <person name="Thummler F."/>
            <person name="Tillich M."/>
            <person name="Villarreal Aguilar J.C."/>
            <person name="Widiez T."/>
            <person name="Wong G.K."/>
            <person name="Wymore A."/>
            <person name="Zhang Y."/>
            <person name="Zimmer A.D."/>
            <person name="Quatrano R.S."/>
            <person name="Mayer K.F.X."/>
            <person name="Goodstein D."/>
            <person name="Casacuberta J.M."/>
            <person name="Vandepoele K."/>
            <person name="Reski R."/>
            <person name="Cuming A.C."/>
            <person name="Tuskan G.A."/>
            <person name="Maumus F."/>
            <person name="Salse J."/>
            <person name="Schmutz J."/>
            <person name="Rensing S.A."/>
        </authorList>
    </citation>
    <scope>NUCLEOTIDE SEQUENCE [LARGE SCALE GENOMIC DNA]</scope>
    <source>
        <strain evidence="3 4">cv. Gransden 2004</strain>
    </source>
</reference>
<dbReference type="AlphaFoldDB" id="A0A2K1JG11"/>
<evidence type="ECO:0000313" key="4">
    <source>
        <dbReference type="Proteomes" id="UP000006727"/>
    </source>
</evidence>
<accession>A0A2K1JG11</accession>
<dbReference type="Gramene" id="Pp3c14_1598V3.1">
    <property type="protein sequence ID" value="PAC:32960891.CDS.1"/>
    <property type="gene ID" value="Pp3c14_1598"/>
</dbReference>
<keyword evidence="4" id="KW-1185">Reference proteome</keyword>
<sequence>MAGFMPSENSNSRRGMWRWSHRGRSSVTRQQPQYSAVDILPSVSTPYRNPSQLMRVGESISNSRSLTLFFLYIKTYLQI</sequence>
<proteinExistence type="predicted"/>
<name>A0A2K1JG11_PHYPA</name>
<evidence type="ECO:0000256" key="1">
    <source>
        <dbReference type="SAM" id="MobiDB-lite"/>
    </source>
</evidence>
<feature type="compositionally biased region" description="Basic residues" evidence="1">
    <location>
        <begin position="15"/>
        <end position="24"/>
    </location>
</feature>
<dbReference type="InParanoid" id="A0A2K1JG11"/>
<feature type="region of interest" description="Disordered" evidence="1">
    <location>
        <begin position="1"/>
        <end position="31"/>
    </location>
</feature>
<dbReference type="EnsemblPlants" id="Pp3c14_1598V3.1">
    <property type="protein sequence ID" value="PAC:32960891.CDS.1"/>
    <property type="gene ID" value="Pp3c14_1598"/>
</dbReference>
<evidence type="ECO:0000313" key="2">
    <source>
        <dbReference type="EMBL" id="PNR40471.1"/>
    </source>
</evidence>
<dbReference type="EMBL" id="ABEU02000014">
    <property type="protein sequence ID" value="PNR40471.1"/>
    <property type="molecule type" value="Genomic_DNA"/>
</dbReference>
<reference evidence="2 4" key="1">
    <citation type="journal article" date="2008" name="Science">
        <title>The Physcomitrella genome reveals evolutionary insights into the conquest of land by plants.</title>
        <authorList>
            <person name="Rensing S."/>
            <person name="Lang D."/>
            <person name="Zimmer A."/>
            <person name="Terry A."/>
            <person name="Salamov A."/>
            <person name="Shapiro H."/>
            <person name="Nishiyama T."/>
            <person name="Perroud P.-F."/>
            <person name="Lindquist E."/>
            <person name="Kamisugi Y."/>
            <person name="Tanahashi T."/>
            <person name="Sakakibara K."/>
            <person name="Fujita T."/>
            <person name="Oishi K."/>
            <person name="Shin-I T."/>
            <person name="Kuroki Y."/>
            <person name="Toyoda A."/>
            <person name="Suzuki Y."/>
            <person name="Hashimoto A."/>
            <person name="Yamaguchi K."/>
            <person name="Sugano A."/>
            <person name="Kohara Y."/>
            <person name="Fujiyama A."/>
            <person name="Anterola A."/>
            <person name="Aoki S."/>
            <person name="Ashton N."/>
            <person name="Barbazuk W.B."/>
            <person name="Barker E."/>
            <person name="Bennetzen J."/>
            <person name="Bezanilla M."/>
            <person name="Blankenship R."/>
            <person name="Cho S.H."/>
            <person name="Dutcher S."/>
            <person name="Estelle M."/>
            <person name="Fawcett J.A."/>
            <person name="Gundlach H."/>
            <person name="Hanada K."/>
            <person name="Heyl A."/>
            <person name="Hicks K.A."/>
            <person name="Hugh J."/>
            <person name="Lohr M."/>
            <person name="Mayer K."/>
            <person name="Melkozernov A."/>
            <person name="Murata T."/>
            <person name="Nelson D."/>
            <person name="Pils B."/>
            <person name="Prigge M."/>
            <person name="Reiss B."/>
            <person name="Renner T."/>
            <person name="Rombauts S."/>
            <person name="Rushton P."/>
            <person name="Sanderfoot A."/>
            <person name="Schween G."/>
            <person name="Shiu S.-H."/>
            <person name="Stueber K."/>
            <person name="Theodoulou F.L."/>
            <person name="Tu H."/>
            <person name="Van de Peer Y."/>
            <person name="Verrier P.J."/>
            <person name="Waters E."/>
            <person name="Wood A."/>
            <person name="Yang L."/>
            <person name="Cove D."/>
            <person name="Cuming A."/>
            <person name="Hasebe M."/>
            <person name="Lucas S."/>
            <person name="Mishler D.B."/>
            <person name="Reski R."/>
            <person name="Grigoriev I."/>
            <person name="Quatrano R.S."/>
            <person name="Boore J.L."/>
        </authorList>
    </citation>
    <scope>NUCLEOTIDE SEQUENCE [LARGE SCALE GENOMIC DNA]</scope>
    <source>
        <strain evidence="3 4">cv. Gransden 2004</strain>
    </source>
</reference>
<dbReference type="Proteomes" id="UP000006727">
    <property type="component" value="Chromosome 14"/>
</dbReference>
<protein>
    <submittedName>
        <fullName evidence="2 3">Uncharacterized protein</fullName>
    </submittedName>
</protein>
<gene>
    <name evidence="2" type="ORF">PHYPA_017873</name>
</gene>
<reference evidence="3" key="3">
    <citation type="submission" date="2020-12" db="UniProtKB">
        <authorList>
            <consortium name="EnsemblPlants"/>
        </authorList>
    </citation>
    <scope>IDENTIFICATION</scope>
</reference>
<organism evidence="2">
    <name type="scientific">Physcomitrium patens</name>
    <name type="common">Spreading-leaved earth moss</name>
    <name type="synonym">Physcomitrella patens</name>
    <dbReference type="NCBI Taxonomy" id="3218"/>
    <lineage>
        <taxon>Eukaryota</taxon>
        <taxon>Viridiplantae</taxon>
        <taxon>Streptophyta</taxon>
        <taxon>Embryophyta</taxon>
        <taxon>Bryophyta</taxon>
        <taxon>Bryophytina</taxon>
        <taxon>Bryopsida</taxon>
        <taxon>Funariidae</taxon>
        <taxon>Funariales</taxon>
        <taxon>Funariaceae</taxon>
        <taxon>Physcomitrium</taxon>
    </lineage>
</organism>
<evidence type="ECO:0000313" key="3">
    <source>
        <dbReference type="EnsemblPlants" id="PAC:32960891.CDS.1"/>
    </source>
</evidence>